<dbReference type="PROSITE" id="PS51017">
    <property type="entry name" value="CCT"/>
    <property type="match status" value="1"/>
</dbReference>
<protein>
    <submittedName>
        <fullName evidence="5">Protein CHLOROPLAST IMPORT APPARATUS 2</fullName>
    </submittedName>
</protein>
<reference evidence="5" key="2">
    <citation type="journal article" date="2024" name="Plant">
        <title>Genomic evolution and insights into agronomic trait innovations of Sesamum species.</title>
        <authorList>
            <person name="Miao H."/>
            <person name="Wang L."/>
            <person name="Qu L."/>
            <person name="Liu H."/>
            <person name="Sun Y."/>
            <person name="Le M."/>
            <person name="Wang Q."/>
            <person name="Wei S."/>
            <person name="Zheng Y."/>
            <person name="Lin W."/>
            <person name="Duan Y."/>
            <person name="Cao H."/>
            <person name="Xiong S."/>
            <person name="Wang X."/>
            <person name="Wei L."/>
            <person name="Li C."/>
            <person name="Ma Q."/>
            <person name="Ju M."/>
            <person name="Zhao R."/>
            <person name="Li G."/>
            <person name="Mu C."/>
            <person name="Tian Q."/>
            <person name="Mei H."/>
            <person name="Zhang T."/>
            <person name="Gao T."/>
            <person name="Zhang H."/>
        </authorList>
    </citation>
    <scope>NUCLEOTIDE SEQUENCE</scope>
    <source>
        <strain evidence="5">K16</strain>
    </source>
</reference>
<comment type="caution">
    <text evidence="5">The sequence shown here is derived from an EMBL/GenBank/DDBJ whole genome shotgun (WGS) entry which is preliminary data.</text>
</comment>
<keyword evidence="6" id="KW-1185">Reference proteome</keyword>
<sequence>MRNVDEGDWWRFPSVNVADIAPTTSKMIPAEKKKKKVAEMIKSSEPAKEKPISTLIRSNKEINSAGKDHHKEESCVPQQNGGGLLLKLNYDSVLNAWSDKSSPFSGDAPGAESAAAGSDVQARLAQIDLFSENGGVREASVLRYKEKRRTRLFSKKIRYQVRKVNADRRPRMKLHGDLMALECLSLMRSLYEQGNPKGIMIEDVDSAPEDQICCNLKYADFIC</sequence>
<proteinExistence type="predicted"/>
<evidence type="ECO:0000256" key="2">
    <source>
        <dbReference type="ARBA" id="ARBA00023242"/>
    </source>
</evidence>
<dbReference type="InterPro" id="IPR052453">
    <property type="entry name" value="CONSTANS-like_ZF"/>
</dbReference>
<dbReference type="GO" id="GO:0005634">
    <property type="term" value="C:nucleus"/>
    <property type="evidence" value="ECO:0007669"/>
    <property type="project" value="UniProtKB-SubCell"/>
</dbReference>
<reference evidence="5" key="1">
    <citation type="submission" date="2020-06" db="EMBL/GenBank/DDBJ databases">
        <authorList>
            <person name="Li T."/>
            <person name="Hu X."/>
            <person name="Zhang T."/>
            <person name="Song X."/>
            <person name="Zhang H."/>
            <person name="Dai N."/>
            <person name="Sheng W."/>
            <person name="Hou X."/>
            <person name="Wei L."/>
        </authorList>
    </citation>
    <scope>NUCLEOTIDE SEQUENCE</scope>
    <source>
        <strain evidence="5">K16</strain>
        <tissue evidence="5">Leaf</tissue>
    </source>
</reference>
<dbReference type="Pfam" id="PF06203">
    <property type="entry name" value="CCT"/>
    <property type="match status" value="1"/>
</dbReference>
<evidence type="ECO:0000256" key="1">
    <source>
        <dbReference type="ARBA" id="ARBA00004123"/>
    </source>
</evidence>
<dbReference type="PANTHER" id="PTHR31874">
    <property type="entry name" value="CCT MOTIF FAMILY PROTEIN, EXPRESSED"/>
    <property type="match status" value="1"/>
</dbReference>
<dbReference type="InterPro" id="IPR010402">
    <property type="entry name" value="CCT_domain"/>
</dbReference>
<keyword evidence="2 3" id="KW-0539">Nucleus</keyword>
<dbReference type="Proteomes" id="UP001289374">
    <property type="component" value="Unassembled WGS sequence"/>
</dbReference>
<feature type="domain" description="CCT" evidence="4">
    <location>
        <begin position="137"/>
        <end position="179"/>
    </location>
</feature>
<evidence type="ECO:0000313" key="5">
    <source>
        <dbReference type="EMBL" id="KAK4396704.1"/>
    </source>
</evidence>
<gene>
    <name evidence="5" type="ORF">Sango_1507000</name>
</gene>
<evidence type="ECO:0000256" key="3">
    <source>
        <dbReference type="PROSITE-ProRule" id="PRU00357"/>
    </source>
</evidence>
<dbReference type="PANTHER" id="PTHR31874:SF10">
    <property type="entry name" value="PROTEIN CHLOROPLAST IMPORT APPARATUS 2"/>
    <property type="match status" value="1"/>
</dbReference>
<comment type="subcellular location">
    <subcellularLocation>
        <location evidence="1 3">Nucleus</location>
    </subcellularLocation>
</comment>
<evidence type="ECO:0000313" key="6">
    <source>
        <dbReference type="Proteomes" id="UP001289374"/>
    </source>
</evidence>
<dbReference type="AlphaFoldDB" id="A0AAE1WP28"/>
<accession>A0AAE1WP28</accession>
<name>A0AAE1WP28_9LAMI</name>
<dbReference type="GO" id="GO:0006355">
    <property type="term" value="P:regulation of DNA-templated transcription"/>
    <property type="evidence" value="ECO:0007669"/>
    <property type="project" value="TreeGrafter"/>
</dbReference>
<organism evidence="5 6">
    <name type="scientific">Sesamum angolense</name>
    <dbReference type="NCBI Taxonomy" id="2727404"/>
    <lineage>
        <taxon>Eukaryota</taxon>
        <taxon>Viridiplantae</taxon>
        <taxon>Streptophyta</taxon>
        <taxon>Embryophyta</taxon>
        <taxon>Tracheophyta</taxon>
        <taxon>Spermatophyta</taxon>
        <taxon>Magnoliopsida</taxon>
        <taxon>eudicotyledons</taxon>
        <taxon>Gunneridae</taxon>
        <taxon>Pentapetalae</taxon>
        <taxon>asterids</taxon>
        <taxon>lamiids</taxon>
        <taxon>Lamiales</taxon>
        <taxon>Pedaliaceae</taxon>
        <taxon>Sesamum</taxon>
    </lineage>
</organism>
<dbReference type="EMBL" id="JACGWL010000008">
    <property type="protein sequence ID" value="KAK4396704.1"/>
    <property type="molecule type" value="Genomic_DNA"/>
</dbReference>
<evidence type="ECO:0000259" key="4">
    <source>
        <dbReference type="PROSITE" id="PS51017"/>
    </source>
</evidence>